<name>A0A090Z4X3_9BACI</name>
<dbReference type="GO" id="GO:0005524">
    <property type="term" value="F:ATP binding"/>
    <property type="evidence" value="ECO:0007669"/>
    <property type="project" value="UniProtKB-KW"/>
</dbReference>
<feature type="transmembrane region" description="Helical" evidence="8">
    <location>
        <begin position="103"/>
        <end position="124"/>
    </location>
</feature>
<dbReference type="PROSITE" id="PS50109">
    <property type="entry name" value="HIS_KIN"/>
    <property type="match status" value="1"/>
</dbReference>
<gene>
    <name evidence="11" type="ORF">D0U04_22305</name>
    <name evidence="10" type="ORF">DJ93_5127</name>
</gene>
<feature type="transmembrane region" description="Helical" evidence="8">
    <location>
        <begin position="64"/>
        <end position="91"/>
    </location>
</feature>
<comment type="catalytic activity">
    <reaction evidence="1">
        <text>ATP + protein L-histidine = ADP + protein N-phospho-L-histidine.</text>
        <dbReference type="EC" id="2.7.13.3"/>
    </reaction>
</comment>
<keyword evidence="3" id="KW-0808">Transferase</keyword>
<sequence>MLKKLYPHDQIEKYLLLDVIFLVFLFYNMLRAETSISLYWKLFFLTLILISFYLKLWFKDWRLLTSSLFSCALFTILAISIDIWLLSYGFIIGNLLGRAHSKIYIAIGTIGIIIMFLLVSYQIYGHSFTILKTSFLPIIILQITQPLIIHIREKSKLLQKALNTANSQIERYIQEEERNRIARDLHDTLGQTLTMIKLKSELSIRLIEKDTPQAKRELNDILDTSRYALKQVRELVTDMKYISLKDELEHINQLLYTSSIQLVIKGNADHLTLSNIAETMVALSIREAITNVLRHSKATRCTINIKKDADFYTLTINDDGIGFQQHSYGFGIQSITERMKILQGTVQIHTQKNNGTTITLKFPIPLEQTK</sequence>
<keyword evidence="8" id="KW-1133">Transmembrane helix</keyword>
<evidence type="ECO:0000313" key="12">
    <source>
        <dbReference type="Proteomes" id="UP000029389"/>
    </source>
</evidence>
<evidence type="ECO:0000256" key="1">
    <source>
        <dbReference type="ARBA" id="ARBA00000085"/>
    </source>
</evidence>
<dbReference type="AlphaFoldDB" id="A0A090Z4X3"/>
<dbReference type="Gene3D" id="1.20.5.1930">
    <property type="match status" value="1"/>
</dbReference>
<comment type="caution">
    <text evidence="10">The sequence shown here is derived from an EMBL/GenBank/DDBJ whole genome shotgun (WGS) entry which is preliminary data.</text>
</comment>
<evidence type="ECO:0000259" key="9">
    <source>
        <dbReference type="PROSITE" id="PS50109"/>
    </source>
</evidence>
<keyword evidence="5 10" id="KW-0418">Kinase</keyword>
<dbReference type="RefSeq" id="WP_042983882.1">
    <property type="nucleotide sequence ID" value="NZ_JMQC01000008.1"/>
</dbReference>
<keyword evidence="8" id="KW-0472">Membrane</keyword>
<dbReference type="Proteomes" id="UP000264294">
    <property type="component" value="Unassembled WGS sequence"/>
</dbReference>
<dbReference type="SUPFAM" id="SSF55874">
    <property type="entry name" value="ATPase domain of HSP90 chaperone/DNA topoisomerase II/histidine kinase"/>
    <property type="match status" value="1"/>
</dbReference>
<dbReference type="InterPro" id="IPR036890">
    <property type="entry name" value="HATPase_C_sf"/>
</dbReference>
<dbReference type="InterPro" id="IPR050482">
    <property type="entry name" value="Sensor_HK_TwoCompSys"/>
</dbReference>
<evidence type="ECO:0000256" key="5">
    <source>
        <dbReference type="ARBA" id="ARBA00022777"/>
    </source>
</evidence>
<reference evidence="11 13" key="2">
    <citation type="submission" date="2018-08" db="EMBL/GenBank/DDBJ databases">
        <title>Bacillus clarus sp. nov. strain PS00077A.</title>
        <authorList>
            <person name="Mendez Acevedo M."/>
            <person name="Carroll L."/>
            <person name="Mukherjee M."/>
            <person name="Wiedmann M."/>
            <person name="Kovac J."/>
        </authorList>
    </citation>
    <scope>NUCLEOTIDE SEQUENCE [LARGE SCALE GENOMIC DNA]</scope>
    <source>
        <strain evidence="11 13">PS00077A</strain>
    </source>
</reference>
<evidence type="ECO:0000313" key="13">
    <source>
        <dbReference type="Proteomes" id="UP000264294"/>
    </source>
</evidence>
<evidence type="ECO:0000256" key="2">
    <source>
        <dbReference type="ARBA" id="ARBA00012438"/>
    </source>
</evidence>
<dbReference type="EMBL" id="QVOD01000036">
    <property type="protein sequence ID" value="RFT64392.1"/>
    <property type="molecule type" value="Genomic_DNA"/>
</dbReference>
<dbReference type="InterPro" id="IPR005467">
    <property type="entry name" value="His_kinase_dom"/>
</dbReference>
<dbReference type="GO" id="GO:0046983">
    <property type="term" value="F:protein dimerization activity"/>
    <property type="evidence" value="ECO:0007669"/>
    <property type="project" value="InterPro"/>
</dbReference>
<organism evidence="10 12">
    <name type="scientific">Bacillus clarus</name>
    <dbReference type="NCBI Taxonomy" id="2338372"/>
    <lineage>
        <taxon>Bacteria</taxon>
        <taxon>Bacillati</taxon>
        <taxon>Bacillota</taxon>
        <taxon>Bacilli</taxon>
        <taxon>Bacillales</taxon>
        <taxon>Bacillaceae</taxon>
        <taxon>Bacillus</taxon>
        <taxon>Bacillus cereus group</taxon>
    </lineage>
</organism>
<dbReference type="Gene3D" id="3.30.565.10">
    <property type="entry name" value="Histidine kinase-like ATPase, C-terminal domain"/>
    <property type="match status" value="1"/>
</dbReference>
<feature type="transmembrane region" description="Helical" evidence="8">
    <location>
        <begin position="14"/>
        <end position="30"/>
    </location>
</feature>
<evidence type="ECO:0000256" key="3">
    <source>
        <dbReference type="ARBA" id="ARBA00022679"/>
    </source>
</evidence>
<evidence type="ECO:0000313" key="11">
    <source>
        <dbReference type="EMBL" id="RFT64392.1"/>
    </source>
</evidence>
<keyword evidence="13" id="KW-1185">Reference proteome</keyword>
<keyword evidence="7" id="KW-0902">Two-component regulatory system</keyword>
<dbReference type="InterPro" id="IPR003594">
    <property type="entry name" value="HATPase_dom"/>
</dbReference>
<keyword evidence="4" id="KW-0547">Nucleotide-binding</keyword>
<proteinExistence type="predicted"/>
<dbReference type="Pfam" id="PF02518">
    <property type="entry name" value="HATPase_c"/>
    <property type="match status" value="1"/>
</dbReference>
<dbReference type="GO" id="GO:0000155">
    <property type="term" value="F:phosphorelay sensor kinase activity"/>
    <property type="evidence" value="ECO:0007669"/>
    <property type="project" value="InterPro"/>
</dbReference>
<keyword evidence="8" id="KW-0812">Transmembrane</keyword>
<reference evidence="10 12" key="1">
    <citation type="submission" date="2014-04" db="EMBL/GenBank/DDBJ databases">
        <authorList>
            <person name="Bishop-Lilly K.A."/>
            <person name="Broomall S.M."/>
            <person name="Chain P.S."/>
            <person name="Chertkov O."/>
            <person name="Coyne S.R."/>
            <person name="Daligault H.E."/>
            <person name="Davenport K.W."/>
            <person name="Erkkila T."/>
            <person name="Frey K.G."/>
            <person name="Gibbons H.S."/>
            <person name="Gu W."/>
            <person name="Jaissle J."/>
            <person name="Johnson S.L."/>
            <person name="Koroleva G.I."/>
            <person name="Ladner J.T."/>
            <person name="Lo C.-C."/>
            <person name="Minogue T.D."/>
            <person name="Munk C."/>
            <person name="Palacios G.F."/>
            <person name="Redden C.L."/>
            <person name="Rosenzweig C.N."/>
            <person name="Scholz M.B."/>
            <person name="Teshima H."/>
            <person name="Xu Y."/>
        </authorList>
    </citation>
    <scope>NUCLEOTIDE SEQUENCE [LARGE SCALE GENOMIC DNA]</scope>
    <source>
        <strain evidence="10 12">BHP</strain>
    </source>
</reference>
<dbReference type="InterPro" id="IPR011712">
    <property type="entry name" value="Sig_transdc_His_kin_sub3_dim/P"/>
</dbReference>
<feature type="domain" description="Histidine kinase" evidence="9">
    <location>
        <begin position="180"/>
        <end position="366"/>
    </location>
</feature>
<evidence type="ECO:0000256" key="8">
    <source>
        <dbReference type="SAM" id="Phobius"/>
    </source>
</evidence>
<dbReference type="CDD" id="cd16917">
    <property type="entry name" value="HATPase_UhpB-NarQ-NarX-like"/>
    <property type="match status" value="1"/>
</dbReference>
<dbReference type="PATRIC" id="fig|1405.8.peg.5279"/>
<dbReference type="EMBL" id="JMQC01000008">
    <property type="protein sequence ID" value="KFM99435.1"/>
    <property type="molecule type" value="Genomic_DNA"/>
</dbReference>
<feature type="transmembrane region" description="Helical" evidence="8">
    <location>
        <begin position="42"/>
        <end position="58"/>
    </location>
</feature>
<evidence type="ECO:0000256" key="4">
    <source>
        <dbReference type="ARBA" id="ARBA00022741"/>
    </source>
</evidence>
<protein>
    <recommendedName>
        <fullName evidence="2">histidine kinase</fullName>
        <ecNumber evidence="2">2.7.13.3</ecNumber>
    </recommendedName>
</protein>
<keyword evidence="6" id="KW-0067">ATP-binding</keyword>
<dbReference type="EC" id="2.7.13.3" evidence="2"/>
<dbReference type="PANTHER" id="PTHR24421">
    <property type="entry name" value="NITRATE/NITRITE SENSOR PROTEIN NARX-RELATED"/>
    <property type="match status" value="1"/>
</dbReference>
<evidence type="ECO:0000256" key="6">
    <source>
        <dbReference type="ARBA" id="ARBA00022840"/>
    </source>
</evidence>
<evidence type="ECO:0000313" key="10">
    <source>
        <dbReference type="EMBL" id="KFM99435.1"/>
    </source>
</evidence>
<evidence type="ECO:0000256" key="7">
    <source>
        <dbReference type="ARBA" id="ARBA00023012"/>
    </source>
</evidence>
<dbReference type="Pfam" id="PF07730">
    <property type="entry name" value="HisKA_3"/>
    <property type="match status" value="1"/>
</dbReference>
<dbReference type="Proteomes" id="UP000029389">
    <property type="component" value="Unassembled WGS sequence"/>
</dbReference>
<accession>A0A090Z4X3</accession>
<dbReference type="GO" id="GO:0016020">
    <property type="term" value="C:membrane"/>
    <property type="evidence" value="ECO:0007669"/>
    <property type="project" value="InterPro"/>
</dbReference>
<dbReference type="PANTHER" id="PTHR24421:SF63">
    <property type="entry name" value="SENSOR HISTIDINE KINASE DESK"/>
    <property type="match status" value="1"/>
</dbReference>